<gene>
    <name evidence="1" type="primary">A01g506750.1_BraROA</name>
    <name evidence="1" type="ORF">IGI04_002665</name>
</gene>
<accession>A0ABQ7NW62</accession>
<comment type="caution">
    <text evidence="1">The sequence shown here is derived from an EMBL/GenBank/DDBJ whole genome shotgun (WGS) entry which is preliminary data.</text>
</comment>
<dbReference type="SUPFAM" id="SSF63491">
    <property type="entry name" value="BAG domain"/>
    <property type="match status" value="1"/>
</dbReference>
<evidence type="ECO:0000313" key="2">
    <source>
        <dbReference type="Proteomes" id="UP000823674"/>
    </source>
</evidence>
<dbReference type="EMBL" id="JADBGQ010000001">
    <property type="protein sequence ID" value="KAG5415098.1"/>
    <property type="molecule type" value="Genomic_DNA"/>
</dbReference>
<proteinExistence type="predicted"/>
<name>A0ABQ7NW62_BRACM</name>
<dbReference type="InterPro" id="IPR036533">
    <property type="entry name" value="BAG_dom_sf"/>
</dbReference>
<sequence>MISSKQRKENEMEQARESVGEIGKAIAAVQTVTSEVVGFKVSVNGGMQVVVESDMTNKLLMRKLLKFNDIEADGEARVHRKAYGSDF</sequence>
<organism evidence="1 2">
    <name type="scientific">Brassica rapa subsp. trilocularis</name>
    <dbReference type="NCBI Taxonomy" id="1813537"/>
    <lineage>
        <taxon>Eukaryota</taxon>
        <taxon>Viridiplantae</taxon>
        <taxon>Streptophyta</taxon>
        <taxon>Embryophyta</taxon>
        <taxon>Tracheophyta</taxon>
        <taxon>Spermatophyta</taxon>
        <taxon>Magnoliopsida</taxon>
        <taxon>eudicotyledons</taxon>
        <taxon>Gunneridae</taxon>
        <taxon>Pentapetalae</taxon>
        <taxon>rosids</taxon>
        <taxon>malvids</taxon>
        <taxon>Brassicales</taxon>
        <taxon>Brassicaceae</taxon>
        <taxon>Brassiceae</taxon>
        <taxon>Brassica</taxon>
    </lineage>
</organism>
<dbReference type="Gene3D" id="1.20.58.120">
    <property type="entry name" value="BAG domain"/>
    <property type="match status" value="1"/>
</dbReference>
<protein>
    <submittedName>
        <fullName evidence="1">Uncharacterized protein</fullName>
    </submittedName>
</protein>
<evidence type="ECO:0000313" key="1">
    <source>
        <dbReference type="EMBL" id="KAG5415098.1"/>
    </source>
</evidence>
<reference evidence="1 2" key="1">
    <citation type="submission" date="2021-03" db="EMBL/GenBank/DDBJ databases">
        <authorList>
            <person name="King G.J."/>
            <person name="Bancroft I."/>
            <person name="Baten A."/>
            <person name="Bloomfield J."/>
            <person name="Borpatragohain P."/>
            <person name="He Z."/>
            <person name="Irish N."/>
            <person name="Irwin J."/>
            <person name="Liu K."/>
            <person name="Mauleon R.P."/>
            <person name="Moore J."/>
            <person name="Morris R."/>
            <person name="Ostergaard L."/>
            <person name="Wang B."/>
            <person name="Wells R."/>
        </authorList>
    </citation>
    <scope>NUCLEOTIDE SEQUENCE [LARGE SCALE GENOMIC DNA]</scope>
    <source>
        <strain evidence="1">R-o-18</strain>
        <tissue evidence="1">Leaf</tissue>
    </source>
</reference>
<keyword evidence="2" id="KW-1185">Reference proteome</keyword>
<dbReference type="Proteomes" id="UP000823674">
    <property type="component" value="Chromosome A01"/>
</dbReference>